<dbReference type="OrthoDB" id="10390162at2759"/>
<sequence length="117" mass="12592">MKLSLCFSSFALVFGLAAASPNTIYFTQTSYKSTTLTLNDDGTIAVGDLIEDDSLFKGGMPWQIDEGGEVGVAIGNKQPQVVEFMDVDSFKVLKSLGEEDIFGDVKNRKLGSVAMGR</sequence>
<evidence type="ECO:0000313" key="3">
    <source>
        <dbReference type="Proteomes" id="UP001165065"/>
    </source>
</evidence>
<accession>A0A9W7GDZ3</accession>
<dbReference type="EMBL" id="BRYA01000182">
    <property type="protein sequence ID" value="GMI42839.1"/>
    <property type="molecule type" value="Genomic_DNA"/>
</dbReference>
<feature type="signal peptide" evidence="1">
    <location>
        <begin position="1"/>
        <end position="19"/>
    </location>
</feature>
<keyword evidence="3" id="KW-1185">Reference proteome</keyword>
<evidence type="ECO:0000256" key="1">
    <source>
        <dbReference type="SAM" id="SignalP"/>
    </source>
</evidence>
<name>A0A9W7GDZ3_9STRA</name>
<gene>
    <name evidence="2" type="ORF">TrCOL_g4921</name>
</gene>
<protein>
    <submittedName>
        <fullName evidence="2">Uncharacterized protein</fullName>
    </submittedName>
</protein>
<keyword evidence="1" id="KW-0732">Signal</keyword>
<comment type="caution">
    <text evidence="2">The sequence shown here is derived from an EMBL/GenBank/DDBJ whole genome shotgun (WGS) entry which is preliminary data.</text>
</comment>
<organism evidence="2 3">
    <name type="scientific">Triparma columacea</name>
    <dbReference type="NCBI Taxonomy" id="722753"/>
    <lineage>
        <taxon>Eukaryota</taxon>
        <taxon>Sar</taxon>
        <taxon>Stramenopiles</taxon>
        <taxon>Ochrophyta</taxon>
        <taxon>Bolidophyceae</taxon>
        <taxon>Parmales</taxon>
        <taxon>Triparmaceae</taxon>
        <taxon>Triparma</taxon>
    </lineage>
</organism>
<dbReference type="AlphaFoldDB" id="A0A9W7GDZ3"/>
<evidence type="ECO:0000313" key="2">
    <source>
        <dbReference type="EMBL" id="GMI42839.1"/>
    </source>
</evidence>
<reference evidence="3" key="1">
    <citation type="journal article" date="2023" name="Commun. Biol.">
        <title>Genome analysis of Parmales, the sister group of diatoms, reveals the evolutionary specialization of diatoms from phago-mixotrophs to photoautotrophs.</title>
        <authorList>
            <person name="Ban H."/>
            <person name="Sato S."/>
            <person name="Yoshikawa S."/>
            <person name="Yamada K."/>
            <person name="Nakamura Y."/>
            <person name="Ichinomiya M."/>
            <person name="Sato N."/>
            <person name="Blanc-Mathieu R."/>
            <person name="Endo H."/>
            <person name="Kuwata A."/>
            <person name="Ogata H."/>
        </authorList>
    </citation>
    <scope>NUCLEOTIDE SEQUENCE [LARGE SCALE GENOMIC DNA]</scope>
</reference>
<dbReference type="Proteomes" id="UP001165065">
    <property type="component" value="Unassembled WGS sequence"/>
</dbReference>
<proteinExistence type="predicted"/>
<feature type="chain" id="PRO_5040976039" evidence="1">
    <location>
        <begin position="20"/>
        <end position="117"/>
    </location>
</feature>